<reference evidence="3" key="1">
    <citation type="submission" date="2016-10" db="EMBL/GenBank/DDBJ databases">
        <title>Frankia sp. NRRL B-16386 Genome sequencing.</title>
        <authorList>
            <person name="Ghodhbane-Gtari F."/>
            <person name="Swanson E."/>
            <person name="Gueddou A."/>
            <person name="Hezbri K."/>
            <person name="Ktari K."/>
            <person name="Nouioui I."/>
            <person name="Morris K."/>
            <person name="Simpson S."/>
            <person name="Abebe-Akele F."/>
            <person name="Thomas K."/>
            <person name="Gtari M."/>
            <person name="Tisa L.S."/>
        </authorList>
    </citation>
    <scope>NUCLEOTIDE SEQUENCE [LARGE SCALE GENOMIC DNA]</scope>
    <source>
        <strain evidence="3">NRRL B-16386</strain>
    </source>
</reference>
<keyword evidence="1" id="KW-1133">Transmembrane helix</keyword>
<evidence type="ECO:0000256" key="1">
    <source>
        <dbReference type="SAM" id="Phobius"/>
    </source>
</evidence>
<evidence type="ECO:0000313" key="2">
    <source>
        <dbReference type="EMBL" id="ONH27175.1"/>
    </source>
</evidence>
<comment type="caution">
    <text evidence="2">The sequence shown here is derived from an EMBL/GenBank/DDBJ whole genome shotgun (WGS) entry which is preliminary data.</text>
</comment>
<evidence type="ECO:0000313" key="3">
    <source>
        <dbReference type="Proteomes" id="UP000188929"/>
    </source>
</evidence>
<proteinExistence type="predicted"/>
<dbReference type="EMBL" id="MOMC01000047">
    <property type="protein sequence ID" value="ONH27175.1"/>
    <property type="molecule type" value="Genomic_DNA"/>
</dbReference>
<gene>
    <name evidence="2" type="ORF">BL253_23005</name>
</gene>
<dbReference type="STRING" id="1834516.BL253_23005"/>
<feature type="transmembrane region" description="Helical" evidence="1">
    <location>
        <begin position="68"/>
        <end position="87"/>
    </location>
</feature>
<dbReference type="Proteomes" id="UP000188929">
    <property type="component" value="Unassembled WGS sequence"/>
</dbReference>
<keyword evidence="3" id="KW-1185">Reference proteome</keyword>
<feature type="transmembrane region" description="Helical" evidence="1">
    <location>
        <begin position="36"/>
        <end position="56"/>
    </location>
</feature>
<protein>
    <recommendedName>
        <fullName evidence="4">Integral membrane protein</fullName>
    </recommendedName>
</protein>
<accession>A0A1V2I7K3</accession>
<dbReference type="RefSeq" id="WP_076819273.1">
    <property type="nucleotide sequence ID" value="NZ_MOMC01000047.1"/>
</dbReference>
<name>A0A1V2I7K3_9ACTN</name>
<keyword evidence="1" id="KW-0812">Transmembrane</keyword>
<dbReference type="AlphaFoldDB" id="A0A1V2I7K3"/>
<organism evidence="2 3">
    <name type="scientific">Pseudofrankia asymbiotica</name>
    <dbReference type="NCBI Taxonomy" id="1834516"/>
    <lineage>
        <taxon>Bacteria</taxon>
        <taxon>Bacillati</taxon>
        <taxon>Actinomycetota</taxon>
        <taxon>Actinomycetes</taxon>
        <taxon>Frankiales</taxon>
        <taxon>Frankiaceae</taxon>
        <taxon>Pseudofrankia</taxon>
    </lineage>
</organism>
<sequence>MVRVIAVAVAVAALLLAAWVFLLAWRSRPIGRAVLAGAGVVEALILAQVIGAIALVARGERADEPLTFVLYLIASVVALPLGAWWAVGERSRSGTAVLGVAALVVAVMVQRLQQTWS</sequence>
<keyword evidence="1" id="KW-0472">Membrane</keyword>
<feature type="transmembrane region" description="Helical" evidence="1">
    <location>
        <begin position="93"/>
        <end position="112"/>
    </location>
</feature>
<evidence type="ECO:0008006" key="4">
    <source>
        <dbReference type="Google" id="ProtNLM"/>
    </source>
</evidence>
<dbReference type="OrthoDB" id="3828660at2"/>